<reference evidence="2" key="1">
    <citation type="journal article" date="2023" name="IScience">
        <title>Live-bearing cockroach genome reveals convergent evolutionary mechanisms linked to viviparity in insects and beyond.</title>
        <authorList>
            <person name="Fouks B."/>
            <person name="Harrison M.C."/>
            <person name="Mikhailova A.A."/>
            <person name="Marchal E."/>
            <person name="English S."/>
            <person name="Carruthers M."/>
            <person name="Jennings E.C."/>
            <person name="Chiamaka E.L."/>
            <person name="Frigard R.A."/>
            <person name="Pippel M."/>
            <person name="Attardo G.M."/>
            <person name="Benoit J.B."/>
            <person name="Bornberg-Bauer E."/>
            <person name="Tobe S.S."/>
        </authorList>
    </citation>
    <scope>NUCLEOTIDE SEQUENCE</scope>
    <source>
        <strain evidence="2">Stay&amp;Tobe</strain>
    </source>
</reference>
<dbReference type="AlphaFoldDB" id="A0AAD8EQY3"/>
<comment type="caution">
    <text evidence="2">The sequence shown here is derived from an EMBL/GenBank/DDBJ whole genome shotgun (WGS) entry which is preliminary data.</text>
</comment>
<feature type="transmembrane region" description="Helical" evidence="1">
    <location>
        <begin position="114"/>
        <end position="134"/>
    </location>
</feature>
<dbReference type="InterPro" id="IPR052728">
    <property type="entry name" value="O2_lipid_transport_reg"/>
</dbReference>
<evidence type="ECO:0000256" key="1">
    <source>
        <dbReference type="SAM" id="Phobius"/>
    </source>
</evidence>
<proteinExistence type="predicted"/>
<feature type="transmembrane region" description="Helical" evidence="1">
    <location>
        <begin position="84"/>
        <end position="102"/>
    </location>
</feature>
<dbReference type="EMBL" id="JASPKZ010000811">
    <property type="protein sequence ID" value="KAJ9599428.1"/>
    <property type="molecule type" value="Genomic_DNA"/>
</dbReference>
<feature type="transmembrane region" description="Helical" evidence="1">
    <location>
        <begin position="44"/>
        <end position="64"/>
    </location>
</feature>
<feature type="transmembrane region" description="Helical" evidence="1">
    <location>
        <begin position="146"/>
        <end position="170"/>
    </location>
</feature>
<gene>
    <name evidence="2" type="ORF">L9F63_010097</name>
</gene>
<organism evidence="2 3">
    <name type="scientific">Diploptera punctata</name>
    <name type="common">Pacific beetle cockroach</name>
    <dbReference type="NCBI Taxonomy" id="6984"/>
    <lineage>
        <taxon>Eukaryota</taxon>
        <taxon>Metazoa</taxon>
        <taxon>Ecdysozoa</taxon>
        <taxon>Arthropoda</taxon>
        <taxon>Hexapoda</taxon>
        <taxon>Insecta</taxon>
        <taxon>Pterygota</taxon>
        <taxon>Neoptera</taxon>
        <taxon>Polyneoptera</taxon>
        <taxon>Dictyoptera</taxon>
        <taxon>Blattodea</taxon>
        <taxon>Blaberoidea</taxon>
        <taxon>Blaberidae</taxon>
        <taxon>Diplopterinae</taxon>
        <taxon>Diploptera</taxon>
    </lineage>
</organism>
<keyword evidence="1" id="KW-0472">Membrane</keyword>
<dbReference type="Proteomes" id="UP001233999">
    <property type="component" value="Unassembled WGS sequence"/>
</dbReference>
<accession>A0AAD8EQY3</accession>
<keyword evidence="1" id="KW-1133">Transmembrane helix</keyword>
<protein>
    <submittedName>
        <fullName evidence="2">Uncharacterized protein</fullName>
    </submittedName>
</protein>
<reference evidence="2" key="2">
    <citation type="submission" date="2023-05" db="EMBL/GenBank/DDBJ databases">
        <authorList>
            <person name="Fouks B."/>
        </authorList>
    </citation>
    <scope>NUCLEOTIDE SEQUENCE</scope>
    <source>
        <strain evidence="2">Stay&amp;Tobe</strain>
        <tissue evidence="2">Testes</tissue>
    </source>
</reference>
<dbReference type="PANTHER" id="PTHR11161:SF71">
    <property type="entry name" value="NOSE RESISTANT-TO-FLUOXETINE PROTEIN N-TERMINAL DOMAIN-CONTAINING PROTEIN"/>
    <property type="match status" value="1"/>
</dbReference>
<evidence type="ECO:0000313" key="2">
    <source>
        <dbReference type="EMBL" id="KAJ9599428.1"/>
    </source>
</evidence>
<evidence type="ECO:0000313" key="3">
    <source>
        <dbReference type="Proteomes" id="UP001233999"/>
    </source>
</evidence>
<dbReference type="PANTHER" id="PTHR11161">
    <property type="entry name" value="O-ACYLTRANSFERASE"/>
    <property type="match status" value="1"/>
</dbReference>
<name>A0AAD8EQY3_DIPPU</name>
<sequence>MPFLVTYLNKKAALVTFYIDVLVTPRANDVFNSVYKFGVGQSTVVCWAIVSVQSAIAMYGALFYDASRPYSAMEAGLFAGFHRFFWALGMSAFIIIVIFGKVPIINPLLSSKVMISLGNLVYGLVLVHPIYQYWGLGSLRRPEYLQYYSAILTGAGDIFLSLITALAHLFDC</sequence>
<keyword evidence="1" id="KW-0812">Transmembrane</keyword>
<keyword evidence="3" id="KW-1185">Reference proteome</keyword>